<keyword evidence="4" id="KW-0547">Nucleotide-binding</keyword>
<dbReference type="GO" id="GO:0005524">
    <property type="term" value="F:ATP binding"/>
    <property type="evidence" value="ECO:0007669"/>
    <property type="project" value="UniProtKB-KW"/>
</dbReference>
<dbReference type="KEGG" id="awe:JG540_00110"/>
<dbReference type="AlphaFoldDB" id="A0A7T7M9F5"/>
<evidence type="ECO:0000313" key="11">
    <source>
        <dbReference type="Proteomes" id="UP000595895"/>
    </source>
</evidence>
<accession>A0A7T7M9F5</accession>
<keyword evidence="8" id="KW-0472">Membrane</keyword>
<dbReference type="SUPFAM" id="SSF56112">
    <property type="entry name" value="Protein kinase-like (PK-like)"/>
    <property type="match status" value="1"/>
</dbReference>
<feature type="domain" description="Protein kinase" evidence="9">
    <location>
        <begin position="13"/>
        <end position="270"/>
    </location>
</feature>
<dbReference type="GO" id="GO:0004674">
    <property type="term" value="F:protein serine/threonine kinase activity"/>
    <property type="evidence" value="ECO:0007669"/>
    <property type="project" value="UniProtKB-KW"/>
</dbReference>
<dbReference type="CDD" id="cd14014">
    <property type="entry name" value="STKc_PknB_like"/>
    <property type="match status" value="1"/>
</dbReference>
<evidence type="ECO:0000256" key="1">
    <source>
        <dbReference type="ARBA" id="ARBA00012513"/>
    </source>
</evidence>
<evidence type="ECO:0000256" key="2">
    <source>
        <dbReference type="ARBA" id="ARBA00022527"/>
    </source>
</evidence>
<feature type="region of interest" description="Disordered" evidence="7">
    <location>
        <begin position="279"/>
        <end position="370"/>
    </location>
</feature>
<sequence>MRPRTGLEIQGRYELAERIALGGMGEVWRATDLRSGRAVAVKILRPELQGDEIFLSRLRAEAKNASGLRHPNLAVVLDAGERQGTGWIVMELVQGRPLSDILAERGTMPPEEILTILAQVARALQVVHDAGVVHRDVKPSNILITREGLAKLSDFGISTGTNQLPMTAAGMVMGTAQYLAPEQATGNLATPAGDLYSLGIIAYEALTGNRPFVGASQVDIAYQHVNSPVPPLPETVPAAVRQVVMELLAKRPTERPLSARELARRLDRIVIRLPQEDWDPQQGIRWPGTQTTSPEGAATASGAGPAVGAARSSLTASPASRSSVSGSAGGSGSEQPLAVDRRAPSRATADRAGSASPAGRGRTRRRVSAPALAGAAPLQLAPALVDGAPARRHGRSELLLVYTLRLVTLLVLVVVLALLGTLLSGAGSTAASGTAPSRAVSVIPDKEAQ</sequence>
<reference evidence="10 11" key="1">
    <citation type="submission" date="2020-12" db="EMBL/GenBank/DDBJ databases">
        <authorList>
            <person name="Zhou J."/>
        </authorList>
    </citation>
    <scope>NUCLEOTIDE SEQUENCE [LARGE SCALE GENOMIC DNA]</scope>
    <source>
        <strain evidence="10 11">CCUG 61299</strain>
    </source>
</reference>
<protein>
    <recommendedName>
        <fullName evidence="1">non-specific serine/threonine protein kinase</fullName>
        <ecNumber evidence="1">2.7.11.1</ecNumber>
    </recommendedName>
</protein>
<gene>
    <name evidence="10" type="ORF">JG540_00110</name>
</gene>
<keyword evidence="5 10" id="KW-0418">Kinase</keyword>
<dbReference type="InterPro" id="IPR000719">
    <property type="entry name" value="Prot_kinase_dom"/>
</dbReference>
<proteinExistence type="predicted"/>
<keyword evidence="11" id="KW-1185">Reference proteome</keyword>
<dbReference type="RefSeq" id="WP_200275884.1">
    <property type="nucleotide sequence ID" value="NZ_CP066802.1"/>
</dbReference>
<keyword evidence="6" id="KW-0067">ATP-binding</keyword>
<evidence type="ECO:0000256" key="8">
    <source>
        <dbReference type="SAM" id="Phobius"/>
    </source>
</evidence>
<dbReference type="PANTHER" id="PTHR43289:SF6">
    <property type="entry name" value="SERINE_THREONINE-PROTEIN KINASE NEKL-3"/>
    <property type="match status" value="1"/>
</dbReference>
<evidence type="ECO:0000256" key="5">
    <source>
        <dbReference type="ARBA" id="ARBA00022777"/>
    </source>
</evidence>
<dbReference type="PANTHER" id="PTHR43289">
    <property type="entry name" value="MITOGEN-ACTIVATED PROTEIN KINASE KINASE KINASE 20-RELATED"/>
    <property type="match status" value="1"/>
</dbReference>
<dbReference type="InterPro" id="IPR008271">
    <property type="entry name" value="Ser/Thr_kinase_AS"/>
</dbReference>
<feature type="transmembrane region" description="Helical" evidence="8">
    <location>
        <begin position="399"/>
        <end position="423"/>
    </location>
</feature>
<keyword evidence="8" id="KW-0812">Transmembrane</keyword>
<feature type="compositionally biased region" description="Low complexity" evidence="7">
    <location>
        <begin position="309"/>
        <end position="326"/>
    </location>
</feature>
<keyword evidence="3" id="KW-0808">Transferase</keyword>
<keyword evidence="8" id="KW-1133">Transmembrane helix</keyword>
<keyword evidence="2 10" id="KW-0723">Serine/threonine-protein kinase</keyword>
<evidence type="ECO:0000259" key="9">
    <source>
        <dbReference type="PROSITE" id="PS50011"/>
    </source>
</evidence>
<dbReference type="InterPro" id="IPR011009">
    <property type="entry name" value="Kinase-like_dom_sf"/>
</dbReference>
<evidence type="ECO:0000256" key="3">
    <source>
        <dbReference type="ARBA" id="ARBA00022679"/>
    </source>
</evidence>
<evidence type="ECO:0000256" key="6">
    <source>
        <dbReference type="ARBA" id="ARBA00022840"/>
    </source>
</evidence>
<dbReference type="Pfam" id="PF00069">
    <property type="entry name" value="Pkinase"/>
    <property type="match status" value="1"/>
</dbReference>
<feature type="region of interest" description="Disordered" evidence="7">
    <location>
        <begin position="426"/>
        <end position="449"/>
    </location>
</feature>
<dbReference type="PROSITE" id="PS00108">
    <property type="entry name" value="PROTEIN_KINASE_ST"/>
    <property type="match status" value="1"/>
</dbReference>
<organism evidence="10 11">
    <name type="scientific">Actinomyces weissii</name>
    <dbReference type="NCBI Taxonomy" id="675090"/>
    <lineage>
        <taxon>Bacteria</taxon>
        <taxon>Bacillati</taxon>
        <taxon>Actinomycetota</taxon>
        <taxon>Actinomycetes</taxon>
        <taxon>Actinomycetales</taxon>
        <taxon>Actinomycetaceae</taxon>
        <taxon>Actinomyces</taxon>
    </lineage>
</organism>
<evidence type="ECO:0000256" key="4">
    <source>
        <dbReference type="ARBA" id="ARBA00022741"/>
    </source>
</evidence>
<dbReference type="PROSITE" id="PS50011">
    <property type="entry name" value="PROTEIN_KINASE_DOM"/>
    <property type="match status" value="1"/>
</dbReference>
<dbReference type="EC" id="2.7.11.1" evidence="1"/>
<name>A0A7T7M9F5_9ACTO</name>
<dbReference type="SMART" id="SM00220">
    <property type="entry name" value="S_TKc"/>
    <property type="match status" value="1"/>
</dbReference>
<dbReference type="FunFam" id="1.10.510.10:FF:000021">
    <property type="entry name" value="Serine/threonine protein kinase"/>
    <property type="match status" value="1"/>
</dbReference>
<dbReference type="Gene3D" id="1.10.510.10">
    <property type="entry name" value="Transferase(Phosphotransferase) domain 1"/>
    <property type="match status" value="1"/>
</dbReference>
<dbReference type="Gene3D" id="3.30.200.20">
    <property type="entry name" value="Phosphorylase Kinase, domain 1"/>
    <property type="match status" value="1"/>
</dbReference>
<dbReference type="EMBL" id="CP066802">
    <property type="protein sequence ID" value="QQM67361.1"/>
    <property type="molecule type" value="Genomic_DNA"/>
</dbReference>
<evidence type="ECO:0000256" key="7">
    <source>
        <dbReference type="SAM" id="MobiDB-lite"/>
    </source>
</evidence>
<feature type="compositionally biased region" description="Low complexity" evidence="7">
    <location>
        <begin position="426"/>
        <end position="435"/>
    </location>
</feature>
<evidence type="ECO:0000313" key="10">
    <source>
        <dbReference type="EMBL" id="QQM67361.1"/>
    </source>
</evidence>
<dbReference type="Proteomes" id="UP000595895">
    <property type="component" value="Chromosome"/>
</dbReference>